<feature type="non-terminal residue" evidence="2">
    <location>
        <position position="1"/>
    </location>
</feature>
<dbReference type="STRING" id="945553.A0A0D2P4K4"/>
<organism evidence="2 3">
    <name type="scientific">Hypholoma sublateritium (strain FD-334 SS-4)</name>
    <dbReference type="NCBI Taxonomy" id="945553"/>
    <lineage>
        <taxon>Eukaryota</taxon>
        <taxon>Fungi</taxon>
        <taxon>Dikarya</taxon>
        <taxon>Basidiomycota</taxon>
        <taxon>Agaricomycotina</taxon>
        <taxon>Agaricomycetes</taxon>
        <taxon>Agaricomycetidae</taxon>
        <taxon>Agaricales</taxon>
        <taxon>Agaricineae</taxon>
        <taxon>Strophariaceae</taxon>
        <taxon>Hypholoma</taxon>
    </lineage>
</organism>
<feature type="transmembrane region" description="Helical" evidence="1">
    <location>
        <begin position="279"/>
        <end position="299"/>
    </location>
</feature>
<feature type="non-terminal residue" evidence="2">
    <location>
        <position position="371"/>
    </location>
</feature>
<dbReference type="Proteomes" id="UP000054270">
    <property type="component" value="Unassembled WGS sequence"/>
</dbReference>
<name>A0A0D2P4K4_HYPSF</name>
<keyword evidence="1" id="KW-1133">Transmembrane helix</keyword>
<evidence type="ECO:0000313" key="2">
    <source>
        <dbReference type="EMBL" id="KJA25854.1"/>
    </source>
</evidence>
<protein>
    <submittedName>
        <fullName evidence="2">Uncharacterized protein</fullName>
    </submittedName>
</protein>
<sequence>PLQHTKFSLDVSGIAGFFGGEESFAAMSSVHLMRGRRWMGWYNSPGSYYVAKKYGTLAKSRLWNGLFPGPSVEPAEMLELDSKQGPRYMGVYSGTRLSTTSHLSYLISRHCDLKESVQKKQRTKITITIVELKDQALWDNHPVIPEEHFMPFDALGFIPTVFTIVGGVMAALWGDWYSFAMIFLGAVSNGVSCYVLGSGTLRLESPVPSPNSPPGDGMLISNRDIIILKGNEQSVSNVIRGRYQLHFDSEPKYRNIGWSSVMLISQFLLQLFLVPQGVLIGQIMFLATFIVSWGFNAYLASVDREILQTNVLLKVLGKPNIRKFTVDKWSTAAVFATFYLQPTEPESILNELVPNSTPAWNVWKKRIIEAI</sequence>
<keyword evidence="1" id="KW-0812">Transmembrane</keyword>
<dbReference type="EMBL" id="KN817530">
    <property type="protein sequence ID" value="KJA25854.1"/>
    <property type="molecule type" value="Genomic_DNA"/>
</dbReference>
<gene>
    <name evidence="2" type="ORF">HYPSUDRAFT_99347</name>
</gene>
<dbReference type="AlphaFoldDB" id="A0A0D2P4K4"/>
<evidence type="ECO:0000313" key="3">
    <source>
        <dbReference type="Proteomes" id="UP000054270"/>
    </source>
</evidence>
<evidence type="ECO:0000256" key="1">
    <source>
        <dbReference type="SAM" id="Phobius"/>
    </source>
</evidence>
<keyword evidence="3" id="KW-1185">Reference proteome</keyword>
<keyword evidence="1" id="KW-0472">Membrane</keyword>
<feature type="transmembrane region" description="Helical" evidence="1">
    <location>
        <begin position="179"/>
        <end position="197"/>
    </location>
</feature>
<dbReference type="OMA" id="LAVSWMY"/>
<accession>A0A0D2P4K4</accession>
<dbReference type="OrthoDB" id="2366471at2759"/>
<feature type="transmembrane region" description="Helical" evidence="1">
    <location>
        <begin position="154"/>
        <end position="173"/>
    </location>
</feature>
<reference evidence="3" key="1">
    <citation type="submission" date="2014-04" db="EMBL/GenBank/DDBJ databases">
        <title>Evolutionary Origins and Diversification of the Mycorrhizal Mutualists.</title>
        <authorList>
            <consortium name="DOE Joint Genome Institute"/>
            <consortium name="Mycorrhizal Genomics Consortium"/>
            <person name="Kohler A."/>
            <person name="Kuo A."/>
            <person name="Nagy L.G."/>
            <person name="Floudas D."/>
            <person name="Copeland A."/>
            <person name="Barry K.W."/>
            <person name="Cichocki N."/>
            <person name="Veneault-Fourrey C."/>
            <person name="LaButti K."/>
            <person name="Lindquist E.A."/>
            <person name="Lipzen A."/>
            <person name="Lundell T."/>
            <person name="Morin E."/>
            <person name="Murat C."/>
            <person name="Riley R."/>
            <person name="Ohm R."/>
            <person name="Sun H."/>
            <person name="Tunlid A."/>
            <person name="Henrissat B."/>
            <person name="Grigoriev I.V."/>
            <person name="Hibbett D.S."/>
            <person name="Martin F."/>
        </authorList>
    </citation>
    <scope>NUCLEOTIDE SEQUENCE [LARGE SCALE GENOMIC DNA]</scope>
    <source>
        <strain evidence="3">FD-334 SS-4</strain>
    </source>
</reference>
<proteinExistence type="predicted"/>